<dbReference type="EMBL" id="SRMB01000001">
    <property type="protein sequence ID" value="TGE28137.1"/>
    <property type="molecule type" value="Genomic_DNA"/>
</dbReference>
<keyword evidence="2" id="KW-1185">Reference proteome</keyword>
<evidence type="ECO:0000313" key="1">
    <source>
        <dbReference type="EMBL" id="TGE28137.1"/>
    </source>
</evidence>
<evidence type="ECO:0008006" key="3">
    <source>
        <dbReference type="Google" id="ProtNLM"/>
    </source>
</evidence>
<dbReference type="InterPro" id="IPR036278">
    <property type="entry name" value="Sialidase_sf"/>
</dbReference>
<comment type="caution">
    <text evidence="1">The sequence shown here is derived from an EMBL/GenBank/DDBJ whole genome shotgun (WGS) entry which is preliminary data.</text>
</comment>
<evidence type="ECO:0000313" key="2">
    <source>
        <dbReference type="Proteomes" id="UP000298471"/>
    </source>
</evidence>
<dbReference type="Proteomes" id="UP000298471">
    <property type="component" value="Unassembled WGS sequence"/>
</dbReference>
<dbReference type="SUPFAM" id="SSF50939">
    <property type="entry name" value="Sialidases"/>
    <property type="match status" value="1"/>
</dbReference>
<protein>
    <recommendedName>
        <fullName evidence="3">Exo-alpha-sialidase</fullName>
    </recommendedName>
</protein>
<dbReference type="OrthoDB" id="749229at2"/>
<reference evidence="1 2" key="1">
    <citation type="submission" date="2019-04" db="EMBL/GenBank/DDBJ databases">
        <authorList>
            <person name="Feng G."/>
            <person name="Zhang J."/>
            <person name="Zhu H."/>
        </authorList>
    </citation>
    <scope>NUCLEOTIDE SEQUENCE [LARGE SCALE GENOMIC DNA]</scope>
    <source>
        <strain evidence="1 2">9PBR-1</strain>
    </source>
</reference>
<dbReference type="RefSeq" id="WP_135391509.1">
    <property type="nucleotide sequence ID" value="NZ_SRMB01000001.1"/>
</dbReference>
<proteinExistence type="predicted"/>
<organism evidence="1 2">
    <name type="scientific">Hymenobacter metallicola</name>
    <dbReference type="NCBI Taxonomy" id="2563114"/>
    <lineage>
        <taxon>Bacteria</taxon>
        <taxon>Pseudomonadati</taxon>
        <taxon>Bacteroidota</taxon>
        <taxon>Cytophagia</taxon>
        <taxon>Cytophagales</taxon>
        <taxon>Hymenobacteraceae</taxon>
        <taxon>Hymenobacter</taxon>
    </lineage>
</organism>
<sequence>MRPYSLLLIAGLLATACQKQEAVAPAEAPDPDWIKLEISTVFSGDEAYSMAGDLDKTLLVSTNQKVYSTADQGKTWQESYNFFGPVHLLPRHDTVFALRALPALLEGEPLAGYADMFTVDLGKTWTYTSVAYPRGQYRNLTQIIGRVEAAGITYQVRENFKPQPNSTSRLVLASDLLRVAGNESKAMRLPARHYLNGVYLDSNNRLYVGASGLRFDEATGEVITPKGKLPAVIYVSRKPLP</sequence>
<dbReference type="PROSITE" id="PS51257">
    <property type="entry name" value="PROKAR_LIPOPROTEIN"/>
    <property type="match status" value="1"/>
</dbReference>
<dbReference type="AlphaFoldDB" id="A0A4Z0QDL0"/>
<gene>
    <name evidence="1" type="ORF">E5K02_01340</name>
</gene>
<accession>A0A4Z0QDL0</accession>
<name>A0A4Z0QDL0_9BACT</name>